<evidence type="ECO:0000313" key="1">
    <source>
        <dbReference type="EMBL" id="CAE6397178.1"/>
    </source>
</evidence>
<name>A0A8H2WM70_9AGAM</name>
<sequence length="390" mass="44711">MPILPSVPYPSAIVPSSTYDVSNAVLKGVRVALGLVNSIRIKFDDSGNAAPLFANWCNEYSHTYVSSMQLRKERRAPFFHEYIALGLRDMRGYFRIDRRQLPNEGSPLDCKENGGVEAYETIQEIKHLEDSGYNTSDCLVHIDFQENVPLALIIDICREIAQHELSYVYTVQRYNCYFYAQTILLCTLCKEYDWYLKYIWGSGNAIDDPEEVISTSMPLANLAVNPRIKIRILDKQQRDSFTSEGDINALAKADSAKRAPIRTSHPQRKGSQAVIMKEVTIGELQGYLSSLIRTHSLRVQHYKLLLKCNALEVERDIKQTVNRIWGKRWLLLGQVDMTLVPVNTRDPINRRPGKKMAGWDERDLDMIGREYEPGLRRRSRVKPRKRGTVA</sequence>
<proteinExistence type="predicted"/>
<dbReference type="Proteomes" id="UP000663841">
    <property type="component" value="Unassembled WGS sequence"/>
</dbReference>
<reference evidence="1" key="1">
    <citation type="submission" date="2021-01" db="EMBL/GenBank/DDBJ databases">
        <authorList>
            <person name="Kaushik A."/>
        </authorList>
    </citation>
    <scope>NUCLEOTIDE SEQUENCE</scope>
    <source>
        <strain evidence="1">AG3-T5</strain>
    </source>
</reference>
<dbReference type="EMBL" id="CAJMWW010000011">
    <property type="protein sequence ID" value="CAE6397178.1"/>
    <property type="molecule type" value="Genomic_DNA"/>
</dbReference>
<evidence type="ECO:0000313" key="2">
    <source>
        <dbReference type="Proteomes" id="UP000663841"/>
    </source>
</evidence>
<organism evidence="1 2">
    <name type="scientific">Rhizoctonia solani</name>
    <dbReference type="NCBI Taxonomy" id="456999"/>
    <lineage>
        <taxon>Eukaryota</taxon>
        <taxon>Fungi</taxon>
        <taxon>Dikarya</taxon>
        <taxon>Basidiomycota</taxon>
        <taxon>Agaricomycotina</taxon>
        <taxon>Agaricomycetes</taxon>
        <taxon>Cantharellales</taxon>
        <taxon>Ceratobasidiaceae</taxon>
        <taxon>Rhizoctonia</taxon>
    </lineage>
</organism>
<protein>
    <submittedName>
        <fullName evidence="1">Uncharacterized protein</fullName>
    </submittedName>
</protein>
<gene>
    <name evidence="1" type="ORF">RDB_LOCUS3531</name>
</gene>
<accession>A0A8H2WM70</accession>
<dbReference type="AlphaFoldDB" id="A0A8H2WM70"/>
<comment type="caution">
    <text evidence="1">The sequence shown here is derived from an EMBL/GenBank/DDBJ whole genome shotgun (WGS) entry which is preliminary data.</text>
</comment>